<feature type="domain" description="Glycosyl hydrolase family 13 catalytic" evidence="3">
    <location>
        <begin position="16"/>
        <end position="439"/>
    </location>
</feature>
<name>A0ABQ8G2E3_9PEZI</name>
<keyword evidence="5" id="KW-1185">Reference proteome</keyword>
<dbReference type="InterPro" id="IPR013780">
    <property type="entry name" value="Glyco_hydro_b"/>
</dbReference>
<evidence type="ECO:0000256" key="1">
    <source>
        <dbReference type="ARBA" id="ARBA00008061"/>
    </source>
</evidence>
<evidence type="ECO:0000313" key="4">
    <source>
        <dbReference type="EMBL" id="KAH7042751.1"/>
    </source>
</evidence>
<dbReference type="PANTHER" id="PTHR10357:SF179">
    <property type="entry name" value="NEUTRAL AND BASIC AMINO ACID TRANSPORT PROTEIN RBAT"/>
    <property type="match status" value="1"/>
</dbReference>
<dbReference type="Gene3D" id="2.60.40.1180">
    <property type="entry name" value="Golgi alpha-mannosidase II"/>
    <property type="match status" value="1"/>
</dbReference>
<dbReference type="EMBL" id="JAGTJR010000024">
    <property type="protein sequence ID" value="KAH7042751.1"/>
    <property type="molecule type" value="Genomic_DNA"/>
</dbReference>
<dbReference type="Gene3D" id="3.20.20.80">
    <property type="entry name" value="Glycosidases"/>
    <property type="match status" value="1"/>
</dbReference>
<sequence length="573" mass="65907">MTIIDHPWWKDATIYQIYPASFKDSNGDGLGDLPGILSELDYIQSIGVDAVWICPMYDSPQYDMGYDISDYEKVYPPYGTVEDMERIIAACHERGLRVLLDLVINHTSHEHAWFKESRASKDNPKRDWYVWRPAKYDEQGNRKPPNNWRSNFGGSAWDWDEQTQEYYLHLFTPEQPDLNWENPVTRKAIYESSMEFWLEKGIDGFRVDTVNMYSKHQDFADAPIHDAGTPYQQAASLYCNGPRMHEFLSEMNAILAKYGAMTVGELPHTHELEHVLRYVSAKEKQLNMTFMFDVVDLGGGPHQRFDTTPRAWRLRDLKEAVGRTQAIMDGSDGWTTSFAENHDQARSISRFGSDRSEADRVRSGKMLAVMLASLSGTLYLYQGQEIGMVNAPLHWGLEEYKDVDSINFAKYMRERYGAGPETERRVKAALQHMARDHARMPMQWDDSFQAGFTTSERPWMRVHDNYKEVNVKAEAAKKDSILAFWRQILRVRKEHAPSLIHGALKIHDLENERTFVFEKKGKGQTAVVALNFTNEDVSVQMPGVEKGKLIAGNYADVLEGNLRPFEGRVYIVS</sequence>
<evidence type="ECO:0000256" key="2">
    <source>
        <dbReference type="ARBA" id="ARBA00026248"/>
    </source>
</evidence>
<dbReference type="SUPFAM" id="SSF51011">
    <property type="entry name" value="Glycosyl hydrolase domain"/>
    <property type="match status" value="1"/>
</dbReference>
<comment type="similarity">
    <text evidence="1">Belongs to the glycosyl hydrolase 13 family.</text>
</comment>
<dbReference type="SUPFAM" id="SSF51445">
    <property type="entry name" value="(Trans)glycosidases"/>
    <property type="match status" value="1"/>
</dbReference>
<dbReference type="CDD" id="cd11333">
    <property type="entry name" value="AmyAc_SI_OligoGlu_DGase"/>
    <property type="match status" value="1"/>
</dbReference>
<keyword evidence="2" id="KW-0462">Maltose metabolism</keyword>
<reference evidence="4 5" key="1">
    <citation type="journal article" date="2021" name="Nat. Commun.">
        <title>Genetic determinants of endophytism in the Arabidopsis root mycobiome.</title>
        <authorList>
            <person name="Mesny F."/>
            <person name="Miyauchi S."/>
            <person name="Thiergart T."/>
            <person name="Pickel B."/>
            <person name="Atanasova L."/>
            <person name="Karlsson M."/>
            <person name="Huettel B."/>
            <person name="Barry K.W."/>
            <person name="Haridas S."/>
            <person name="Chen C."/>
            <person name="Bauer D."/>
            <person name="Andreopoulos W."/>
            <person name="Pangilinan J."/>
            <person name="LaButti K."/>
            <person name="Riley R."/>
            <person name="Lipzen A."/>
            <person name="Clum A."/>
            <person name="Drula E."/>
            <person name="Henrissat B."/>
            <person name="Kohler A."/>
            <person name="Grigoriev I.V."/>
            <person name="Martin F.M."/>
            <person name="Hacquard S."/>
        </authorList>
    </citation>
    <scope>NUCLEOTIDE SEQUENCE [LARGE SCALE GENOMIC DNA]</scope>
    <source>
        <strain evidence="4 5">MPI-SDFR-AT-0080</strain>
    </source>
</reference>
<accession>A0ABQ8G2E3</accession>
<dbReference type="Proteomes" id="UP000774617">
    <property type="component" value="Unassembled WGS sequence"/>
</dbReference>
<dbReference type="Gene3D" id="3.90.400.10">
    <property type="entry name" value="Oligo-1,6-glucosidase, Domain 2"/>
    <property type="match status" value="1"/>
</dbReference>
<dbReference type="InterPro" id="IPR006047">
    <property type="entry name" value="GH13_cat_dom"/>
</dbReference>
<protein>
    <submittedName>
        <fullName evidence="4">Maltase</fullName>
    </submittedName>
</protein>
<dbReference type="InterPro" id="IPR045857">
    <property type="entry name" value="O16G_dom_2"/>
</dbReference>
<evidence type="ECO:0000259" key="3">
    <source>
        <dbReference type="SMART" id="SM00642"/>
    </source>
</evidence>
<comment type="caution">
    <text evidence="4">The sequence shown here is derived from an EMBL/GenBank/DDBJ whole genome shotgun (WGS) entry which is preliminary data.</text>
</comment>
<proteinExistence type="inferred from homology"/>
<dbReference type="SMART" id="SM00642">
    <property type="entry name" value="Aamy"/>
    <property type="match status" value="1"/>
</dbReference>
<dbReference type="PANTHER" id="PTHR10357">
    <property type="entry name" value="ALPHA-AMYLASE FAMILY MEMBER"/>
    <property type="match status" value="1"/>
</dbReference>
<evidence type="ECO:0000313" key="5">
    <source>
        <dbReference type="Proteomes" id="UP000774617"/>
    </source>
</evidence>
<dbReference type="Pfam" id="PF00128">
    <property type="entry name" value="Alpha-amylase"/>
    <property type="match status" value="1"/>
</dbReference>
<dbReference type="InterPro" id="IPR017853">
    <property type="entry name" value="GH"/>
</dbReference>
<organism evidence="4 5">
    <name type="scientific">Macrophomina phaseolina</name>
    <dbReference type="NCBI Taxonomy" id="35725"/>
    <lineage>
        <taxon>Eukaryota</taxon>
        <taxon>Fungi</taxon>
        <taxon>Dikarya</taxon>
        <taxon>Ascomycota</taxon>
        <taxon>Pezizomycotina</taxon>
        <taxon>Dothideomycetes</taxon>
        <taxon>Dothideomycetes incertae sedis</taxon>
        <taxon>Botryosphaeriales</taxon>
        <taxon>Botryosphaeriaceae</taxon>
        <taxon>Macrophomina</taxon>
    </lineage>
</organism>
<gene>
    <name evidence="4" type="ORF">B0J12DRAFT_672938</name>
</gene>